<reference evidence="1" key="1">
    <citation type="submission" date="2020-12" db="EMBL/GenBank/DDBJ databases">
        <title>WGS assembly of Carya illinoinensis cv. Pawnee.</title>
        <authorList>
            <person name="Platts A."/>
            <person name="Shu S."/>
            <person name="Wright S."/>
            <person name="Barry K."/>
            <person name="Edger P."/>
            <person name="Pires J.C."/>
            <person name="Schmutz J."/>
        </authorList>
    </citation>
    <scope>NUCLEOTIDE SEQUENCE</scope>
    <source>
        <tissue evidence="1">Leaf</tissue>
    </source>
</reference>
<accession>A0A8T1N9E9</accession>
<sequence>MHFIKQITSYIQTVVKYYKPIPIFLKLCTAAPKPSENIFKFISPSFSRQITNIQRHLKCFAFPKNELDAVWVFLQYIWVWMKRLSCVLGNQYVLVTHVTQISSLDCSTMGNSLIKIAGIL</sequence>
<organism evidence="1 2">
    <name type="scientific">Carya illinoinensis</name>
    <name type="common">Pecan</name>
    <dbReference type="NCBI Taxonomy" id="32201"/>
    <lineage>
        <taxon>Eukaryota</taxon>
        <taxon>Viridiplantae</taxon>
        <taxon>Streptophyta</taxon>
        <taxon>Embryophyta</taxon>
        <taxon>Tracheophyta</taxon>
        <taxon>Spermatophyta</taxon>
        <taxon>Magnoliopsida</taxon>
        <taxon>eudicotyledons</taxon>
        <taxon>Gunneridae</taxon>
        <taxon>Pentapetalae</taxon>
        <taxon>rosids</taxon>
        <taxon>fabids</taxon>
        <taxon>Fagales</taxon>
        <taxon>Juglandaceae</taxon>
        <taxon>Carya</taxon>
    </lineage>
</organism>
<dbReference type="EMBL" id="CM031824">
    <property type="protein sequence ID" value="KAG6625403.1"/>
    <property type="molecule type" value="Genomic_DNA"/>
</dbReference>
<gene>
    <name evidence="1" type="ORF">CIPAW_16G094000</name>
</gene>
<proteinExistence type="predicted"/>
<keyword evidence="2" id="KW-1185">Reference proteome</keyword>
<dbReference type="AlphaFoldDB" id="A0A8T1N9E9"/>
<evidence type="ECO:0000313" key="2">
    <source>
        <dbReference type="Proteomes" id="UP000811609"/>
    </source>
</evidence>
<evidence type="ECO:0000313" key="1">
    <source>
        <dbReference type="EMBL" id="KAG6625403.1"/>
    </source>
</evidence>
<comment type="caution">
    <text evidence="1">The sequence shown here is derived from an EMBL/GenBank/DDBJ whole genome shotgun (WGS) entry which is preliminary data.</text>
</comment>
<protein>
    <submittedName>
        <fullName evidence="1">Uncharacterized protein</fullName>
    </submittedName>
</protein>
<name>A0A8T1N9E9_CARIL</name>
<dbReference type="Proteomes" id="UP000811609">
    <property type="component" value="Chromosome 16"/>
</dbReference>